<proteinExistence type="predicted"/>
<keyword evidence="3" id="KW-1185">Reference proteome</keyword>
<sequence length="233" mass="23797">MPNFSRRADDNIMAIQKTPTSRSGSSSVHSSTSKPATATTTPSTTTKGSKPTKAGAGKEGKSGSKFGLGGIFHKVADWASTSEPSMAALNQYKQEAFQRAGVSTNDADPHTKLHAPIGEIPEDAIRPTTGPTPEEVLMRKKAERQRRKLEEEQRRGNIGSGGGGRGGSVRSGSVSSSTMSGGLHYGVGFHNLTGTGGSGTGTGTASSTVGSGSSRKGSVSGGSSAVPWDTSGW</sequence>
<evidence type="ECO:0000313" key="2">
    <source>
        <dbReference type="EMBL" id="KAK3396489.1"/>
    </source>
</evidence>
<dbReference type="EMBL" id="JAUTDP010000009">
    <property type="protein sequence ID" value="KAK3396489.1"/>
    <property type="molecule type" value="Genomic_DNA"/>
</dbReference>
<feature type="compositionally biased region" description="Low complexity" evidence="1">
    <location>
        <begin position="18"/>
        <end position="55"/>
    </location>
</feature>
<dbReference type="Proteomes" id="UP001281003">
    <property type="component" value="Unassembled WGS sequence"/>
</dbReference>
<evidence type="ECO:0000256" key="1">
    <source>
        <dbReference type="SAM" id="MobiDB-lite"/>
    </source>
</evidence>
<reference evidence="2" key="1">
    <citation type="journal article" date="2023" name="Mol. Phylogenet. Evol.">
        <title>Genome-scale phylogeny and comparative genomics of the fungal order Sordariales.</title>
        <authorList>
            <person name="Hensen N."/>
            <person name="Bonometti L."/>
            <person name="Westerberg I."/>
            <person name="Brannstrom I.O."/>
            <person name="Guillou S."/>
            <person name="Cros-Aarteil S."/>
            <person name="Calhoun S."/>
            <person name="Haridas S."/>
            <person name="Kuo A."/>
            <person name="Mondo S."/>
            <person name="Pangilinan J."/>
            <person name="Riley R."/>
            <person name="LaButti K."/>
            <person name="Andreopoulos B."/>
            <person name="Lipzen A."/>
            <person name="Chen C."/>
            <person name="Yan M."/>
            <person name="Daum C."/>
            <person name="Ng V."/>
            <person name="Clum A."/>
            <person name="Steindorff A."/>
            <person name="Ohm R.A."/>
            <person name="Martin F."/>
            <person name="Silar P."/>
            <person name="Natvig D.O."/>
            <person name="Lalanne C."/>
            <person name="Gautier V."/>
            <person name="Ament-Velasquez S.L."/>
            <person name="Kruys A."/>
            <person name="Hutchinson M.I."/>
            <person name="Powell A.J."/>
            <person name="Barry K."/>
            <person name="Miller A.N."/>
            <person name="Grigoriev I.V."/>
            <person name="Debuchy R."/>
            <person name="Gladieux P."/>
            <person name="Hiltunen Thoren M."/>
            <person name="Johannesson H."/>
        </authorList>
    </citation>
    <scope>NUCLEOTIDE SEQUENCE</scope>
    <source>
        <strain evidence="2">FGSC 1904</strain>
    </source>
</reference>
<feature type="compositionally biased region" description="Low complexity" evidence="1">
    <location>
        <begin position="170"/>
        <end position="182"/>
    </location>
</feature>
<protein>
    <submittedName>
        <fullName evidence="2">Uncharacterized protein</fullName>
    </submittedName>
</protein>
<name>A0AAE0UAK2_SORBR</name>
<reference evidence="2" key="2">
    <citation type="submission" date="2023-07" db="EMBL/GenBank/DDBJ databases">
        <authorList>
            <consortium name="Lawrence Berkeley National Laboratory"/>
            <person name="Haridas S."/>
            <person name="Hensen N."/>
            <person name="Bonometti L."/>
            <person name="Westerberg I."/>
            <person name="Brannstrom I.O."/>
            <person name="Guillou S."/>
            <person name="Cros-Aarteil S."/>
            <person name="Calhoun S."/>
            <person name="Kuo A."/>
            <person name="Mondo S."/>
            <person name="Pangilinan J."/>
            <person name="Riley R."/>
            <person name="LaButti K."/>
            <person name="Andreopoulos B."/>
            <person name="Lipzen A."/>
            <person name="Chen C."/>
            <person name="Yanf M."/>
            <person name="Daum C."/>
            <person name="Ng V."/>
            <person name="Clum A."/>
            <person name="Steindorff A."/>
            <person name="Ohm R."/>
            <person name="Martin F."/>
            <person name="Silar P."/>
            <person name="Natvig D."/>
            <person name="Lalanne C."/>
            <person name="Gautier V."/>
            <person name="Ament-velasquez S.L."/>
            <person name="Kruys A."/>
            <person name="Hutchinson M.I."/>
            <person name="Powell A.J."/>
            <person name="Barry K."/>
            <person name="Miller A.N."/>
            <person name="Grigoriev I.V."/>
            <person name="Debuchy R."/>
            <person name="Gladieux P."/>
            <person name="Thoren M.H."/>
            <person name="Johannesson H."/>
        </authorList>
    </citation>
    <scope>NUCLEOTIDE SEQUENCE</scope>
    <source>
        <strain evidence="2">FGSC 1904</strain>
    </source>
</reference>
<comment type="caution">
    <text evidence="2">The sequence shown here is derived from an EMBL/GenBank/DDBJ whole genome shotgun (WGS) entry which is preliminary data.</text>
</comment>
<accession>A0AAE0UAK2</accession>
<dbReference type="AlphaFoldDB" id="A0AAE0UAK2"/>
<feature type="compositionally biased region" description="Basic and acidic residues" evidence="1">
    <location>
        <begin position="1"/>
        <end position="10"/>
    </location>
</feature>
<feature type="compositionally biased region" description="Low complexity" evidence="1">
    <location>
        <begin position="203"/>
        <end position="224"/>
    </location>
</feature>
<feature type="compositionally biased region" description="Gly residues" evidence="1">
    <location>
        <begin position="158"/>
        <end position="169"/>
    </location>
</feature>
<feature type="region of interest" description="Disordered" evidence="1">
    <location>
        <begin position="100"/>
        <end position="233"/>
    </location>
</feature>
<organism evidence="2 3">
    <name type="scientific">Sordaria brevicollis</name>
    <dbReference type="NCBI Taxonomy" id="83679"/>
    <lineage>
        <taxon>Eukaryota</taxon>
        <taxon>Fungi</taxon>
        <taxon>Dikarya</taxon>
        <taxon>Ascomycota</taxon>
        <taxon>Pezizomycotina</taxon>
        <taxon>Sordariomycetes</taxon>
        <taxon>Sordariomycetidae</taxon>
        <taxon>Sordariales</taxon>
        <taxon>Sordariaceae</taxon>
        <taxon>Sordaria</taxon>
    </lineage>
</organism>
<gene>
    <name evidence="2" type="ORF">B0T20DRAFT_481477</name>
</gene>
<feature type="region of interest" description="Disordered" evidence="1">
    <location>
        <begin position="1"/>
        <end position="68"/>
    </location>
</feature>
<evidence type="ECO:0000313" key="3">
    <source>
        <dbReference type="Proteomes" id="UP001281003"/>
    </source>
</evidence>